<dbReference type="KEGG" id="taz:TREAZ_3191"/>
<protein>
    <submittedName>
        <fullName evidence="2">Uncharacterized protein</fullName>
    </submittedName>
</protein>
<dbReference type="InParanoid" id="F5Y9S9"/>
<proteinExistence type="predicted"/>
<dbReference type="AlphaFoldDB" id="F5Y9S9"/>
<dbReference type="HOGENOM" id="CLU_2774731_0_0_12"/>
<keyword evidence="1" id="KW-0175">Coiled coil</keyword>
<dbReference type="STRING" id="545695.TREAZ_3191"/>
<name>F5Y9S9_LEAAZ</name>
<dbReference type="RefSeq" id="WP_015712369.1">
    <property type="nucleotide sequence ID" value="NC_015577.1"/>
</dbReference>
<gene>
    <name evidence="2" type="ordered locus">TREAZ_3191</name>
</gene>
<evidence type="ECO:0000256" key="1">
    <source>
        <dbReference type="SAM" id="Coils"/>
    </source>
</evidence>
<evidence type="ECO:0000313" key="2">
    <source>
        <dbReference type="EMBL" id="AEF81414.1"/>
    </source>
</evidence>
<reference evidence="2 3" key="2">
    <citation type="journal article" date="2011" name="ISME J.">
        <title>RNA-seq reveals cooperative metabolic interactions between two termite-gut spirochete species in co-culture.</title>
        <authorList>
            <person name="Rosenthal A.Z."/>
            <person name="Matson E.G."/>
            <person name="Eldar A."/>
            <person name="Leadbetter J.R."/>
        </authorList>
    </citation>
    <scope>NUCLEOTIDE SEQUENCE [LARGE SCALE GENOMIC DNA]</scope>
    <source>
        <strain evidence="3">ATCC BAA-888 / DSM 13862 / ZAS-9</strain>
    </source>
</reference>
<evidence type="ECO:0000313" key="3">
    <source>
        <dbReference type="Proteomes" id="UP000009222"/>
    </source>
</evidence>
<keyword evidence="3" id="KW-1185">Reference proteome</keyword>
<dbReference type="Proteomes" id="UP000009222">
    <property type="component" value="Chromosome"/>
</dbReference>
<feature type="coiled-coil region" evidence="1">
    <location>
        <begin position="4"/>
        <end position="38"/>
    </location>
</feature>
<organism evidence="2 3">
    <name type="scientific">Leadbettera azotonutricia (strain ATCC BAA-888 / DSM 13862 / ZAS-9)</name>
    <name type="common">Treponema azotonutricium</name>
    <dbReference type="NCBI Taxonomy" id="545695"/>
    <lineage>
        <taxon>Bacteria</taxon>
        <taxon>Pseudomonadati</taxon>
        <taxon>Spirochaetota</taxon>
        <taxon>Spirochaetia</taxon>
        <taxon>Spirochaetales</taxon>
        <taxon>Breznakiellaceae</taxon>
        <taxon>Leadbettera</taxon>
    </lineage>
</organism>
<reference evidence="3" key="1">
    <citation type="submission" date="2009-12" db="EMBL/GenBank/DDBJ databases">
        <title>Complete sequence of Treponema azotonutricium strain ZAS-9.</title>
        <authorList>
            <person name="Tetu S.G."/>
            <person name="Matson E."/>
            <person name="Ren Q."/>
            <person name="Seshadri R."/>
            <person name="Elbourne L."/>
            <person name="Hassan K.A."/>
            <person name="Durkin A."/>
            <person name="Radune D."/>
            <person name="Mohamoud Y."/>
            <person name="Shay R."/>
            <person name="Jin S."/>
            <person name="Zhang X."/>
            <person name="Lucey K."/>
            <person name="Ballor N.R."/>
            <person name="Ottesen E."/>
            <person name="Rosenthal R."/>
            <person name="Allen A."/>
            <person name="Leadbetter J.R."/>
            <person name="Paulsen I.T."/>
        </authorList>
    </citation>
    <scope>NUCLEOTIDE SEQUENCE [LARGE SCALE GENOMIC DNA]</scope>
    <source>
        <strain evidence="3">ATCC BAA-888 / DSM 13862 / ZAS-9</strain>
    </source>
</reference>
<sequence length="69" mass="8074">MTKSEVLEEELDKARLEISALKAENKALLRRFEVARTEHTEALADRERLYKIMTDLRNVLGEVMDIKRS</sequence>
<accession>F5Y9S9</accession>
<dbReference type="EMBL" id="CP001841">
    <property type="protein sequence ID" value="AEF81414.1"/>
    <property type="molecule type" value="Genomic_DNA"/>
</dbReference>